<dbReference type="OrthoDB" id="203724at2759"/>
<name>A0A2P7YWY6_9ASCO</name>
<dbReference type="Proteomes" id="UP000241107">
    <property type="component" value="Unassembled WGS sequence"/>
</dbReference>
<evidence type="ECO:0000313" key="1">
    <source>
        <dbReference type="EMBL" id="PSK40486.1"/>
    </source>
</evidence>
<dbReference type="AlphaFoldDB" id="A0A2P7YWY6"/>
<dbReference type="PANTHER" id="PTHR12975:SF6">
    <property type="entry name" value="TRAFFICKING PROTEIN PARTICLE COMPLEX SUBUNIT 8"/>
    <property type="match status" value="1"/>
</dbReference>
<evidence type="ECO:0000313" key="2">
    <source>
        <dbReference type="Proteomes" id="UP000241107"/>
    </source>
</evidence>
<dbReference type="EMBL" id="PYFQ01000001">
    <property type="protein sequence ID" value="PSK40486.1"/>
    <property type="molecule type" value="Genomic_DNA"/>
</dbReference>
<dbReference type="GeneID" id="36563524"/>
<accession>A0A2P7YWY6</accession>
<protein>
    <recommendedName>
        <fullName evidence="3">Trafficking protein particle complex III-specific subunit 85</fullName>
    </recommendedName>
</protein>
<dbReference type="InterPro" id="IPR024420">
    <property type="entry name" value="TRAPP_III_complex_Trs85"/>
</dbReference>
<dbReference type="PANTHER" id="PTHR12975">
    <property type="entry name" value="TRANSPORT PROTEIN TRAPP"/>
    <property type="match status" value="1"/>
</dbReference>
<reference evidence="1 2" key="1">
    <citation type="submission" date="2018-03" db="EMBL/GenBank/DDBJ databases">
        <title>Candida pseudohaemulonii genome assembly and annotation.</title>
        <authorList>
            <person name="Munoz J.F."/>
            <person name="Gade L.G."/>
            <person name="Chow N.A."/>
            <person name="Litvintseva A.P."/>
            <person name="Loparev V.N."/>
            <person name="Cuomo C.A."/>
        </authorList>
    </citation>
    <scope>NUCLEOTIDE SEQUENCE [LARGE SCALE GENOMIC DNA]</scope>
    <source>
        <strain evidence="1 2">B12108</strain>
    </source>
</reference>
<dbReference type="VEuPathDB" id="FungiDB:C7M61_000130"/>
<evidence type="ECO:0008006" key="3">
    <source>
        <dbReference type="Google" id="ProtNLM"/>
    </source>
</evidence>
<proteinExistence type="predicted"/>
<sequence>MLFPAGTDPTTVRQLLLQHTFLPLVSVQSTHNADVLFQRQCLNDLLSVLQVFKPYGNNARYSVPNQRFKITNSSLITRTYSLFPVRFEPSLPELMMVHDASSSPEKLKSLFSISSLELLLKNLNQPTSISARPHDKLYLELFRMVISSNQIVLFDTLNHPVSQIFVIDYHTDTLDTIRKLIVDFRNYNFPKYFQISDLLIHIFVVYDSQMVLEQDVNAYQTKLQTNLSVSSTAVPLLMVASNDTAYVKISKLESATIEEEVQSVQLQHSKELTENDTHLTLPKALDTVLKSRCHEFINRHLIPHMEAKLRVWGDLILAPKKSITGRFFSVSRKLFNNNSSSDLNQTEKSQFNHKENYYHRSSSEQAIRKLADWSLILKDFKYAYSTYDLIKKDYINDKAWVYVASTQGMCIISLLLTQTQPLASDTPPQAPDKNTLRKIRHDIIEPYIDNLSYTFKSRLNVKTYAIRAYLVVAELLLSMGMMFNIPWWFGDLIENYYLKCMGEIDSHLASSAENPQVIRALLYERLGYSSSRNHLVPGEFKWLLSEKHETLPKREVKEDTQEIADEKEATEEDLYINEQKLYANKPNALVGLTRFRKSAAWYLLAMREWLELKDKEYVRQLMANVSECFEVSELTEEWYDRPESLLGVIKLKLK</sequence>
<dbReference type="RefSeq" id="XP_024715185.1">
    <property type="nucleotide sequence ID" value="XM_024855586.1"/>
</dbReference>
<dbReference type="Pfam" id="PF12739">
    <property type="entry name" value="TRAPPC-Trs85"/>
    <property type="match status" value="1"/>
</dbReference>
<dbReference type="STRING" id="418784.A0A2P7YWY6"/>
<keyword evidence="2" id="KW-1185">Reference proteome</keyword>
<dbReference type="GO" id="GO:1990072">
    <property type="term" value="C:TRAPPIII protein complex"/>
    <property type="evidence" value="ECO:0007669"/>
    <property type="project" value="TreeGrafter"/>
</dbReference>
<organism evidence="1 2">
    <name type="scientific">Candidozyma pseudohaemuli</name>
    <dbReference type="NCBI Taxonomy" id="418784"/>
    <lineage>
        <taxon>Eukaryota</taxon>
        <taxon>Fungi</taxon>
        <taxon>Dikarya</taxon>
        <taxon>Ascomycota</taxon>
        <taxon>Saccharomycotina</taxon>
        <taxon>Pichiomycetes</taxon>
        <taxon>Metschnikowiaceae</taxon>
        <taxon>Candidozyma</taxon>
    </lineage>
</organism>
<comment type="caution">
    <text evidence="1">The sequence shown here is derived from an EMBL/GenBank/DDBJ whole genome shotgun (WGS) entry which is preliminary data.</text>
</comment>
<gene>
    <name evidence="1" type="ORF">C7M61_000130</name>
</gene>